<dbReference type="InterPro" id="IPR056657">
    <property type="entry name" value="DUF7755"/>
</dbReference>
<dbReference type="Pfam" id="PF24938">
    <property type="entry name" value="DUF7755"/>
    <property type="match status" value="1"/>
</dbReference>
<reference evidence="2" key="1">
    <citation type="submission" date="2021-01" db="UniProtKB">
        <authorList>
            <consortium name="EnsemblPlants"/>
        </authorList>
    </citation>
    <scope>IDENTIFICATION</scope>
</reference>
<dbReference type="OMA" id="YIHENQS"/>
<dbReference type="Gene3D" id="2.60.60.20">
    <property type="entry name" value="PLAT/LH2 domain"/>
    <property type="match status" value="1"/>
</dbReference>
<name>A0A7N0UHB4_KALFE</name>
<dbReference type="InterPro" id="IPR036392">
    <property type="entry name" value="PLAT/LH2_dom_sf"/>
</dbReference>
<dbReference type="AlphaFoldDB" id="A0A7N0UHB4"/>
<evidence type="ECO:0000259" key="1">
    <source>
        <dbReference type="Pfam" id="PF24938"/>
    </source>
</evidence>
<dbReference type="EnsemblPlants" id="Kaladp0064s0121.1.v1.1">
    <property type="protein sequence ID" value="Kaladp0064s0121.1.v1.1"/>
    <property type="gene ID" value="Kaladp0064s0121.v1.1"/>
</dbReference>
<dbReference type="PANTHER" id="PTHR36330">
    <property type="entry name" value="LIPASE/LIPOOXYGENASE, PLAT/LH2 FAMILY PROTEIN"/>
    <property type="match status" value="1"/>
</dbReference>
<evidence type="ECO:0000313" key="2">
    <source>
        <dbReference type="EnsemblPlants" id="Kaladp0064s0121.1.v1.1"/>
    </source>
</evidence>
<feature type="domain" description="DUF7755" evidence="1">
    <location>
        <begin position="88"/>
        <end position="178"/>
    </location>
</feature>
<dbReference type="Gramene" id="Kaladp0064s0121.1.v1.1">
    <property type="protein sequence ID" value="Kaladp0064s0121.1.v1.1"/>
    <property type="gene ID" value="Kaladp0064s0121.v1.1"/>
</dbReference>
<dbReference type="PANTHER" id="PTHR36330:SF2">
    <property type="entry name" value="LIPASE_LIPOOXYGENASE, PLAT_LH2 FAMILY PROTEIN"/>
    <property type="match status" value="1"/>
</dbReference>
<dbReference type="SUPFAM" id="SSF49723">
    <property type="entry name" value="Lipase/lipooxygenase domain (PLAT/LH2 domain)"/>
    <property type="match status" value="1"/>
</dbReference>
<keyword evidence="3" id="KW-1185">Reference proteome</keyword>
<proteinExistence type="predicted"/>
<evidence type="ECO:0000313" key="3">
    <source>
        <dbReference type="Proteomes" id="UP000594263"/>
    </source>
</evidence>
<organism evidence="2 3">
    <name type="scientific">Kalanchoe fedtschenkoi</name>
    <name type="common">Lavender scallops</name>
    <name type="synonym">South American air plant</name>
    <dbReference type="NCBI Taxonomy" id="63787"/>
    <lineage>
        <taxon>Eukaryota</taxon>
        <taxon>Viridiplantae</taxon>
        <taxon>Streptophyta</taxon>
        <taxon>Embryophyta</taxon>
        <taxon>Tracheophyta</taxon>
        <taxon>Spermatophyta</taxon>
        <taxon>Magnoliopsida</taxon>
        <taxon>eudicotyledons</taxon>
        <taxon>Gunneridae</taxon>
        <taxon>Pentapetalae</taxon>
        <taxon>Saxifragales</taxon>
        <taxon>Crassulaceae</taxon>
        <taxon>Kalanchoe</taxon>
    </lineage>
</organism>
<sequence length="179" mass="20079">METTINGKQLSAAARCFPAIAHSRAPHRLKRFRSAAPRVPCRLASKKSNYQDLGSYVKPSWLLPVKEQRLSTDVSLDKLFSYIHENQSKYTVKLRTNNLYGSALSDTNAGVLVCLIDENGNSILHRLSAYEEVVHTKQSEPDNVSEVIHFQRGSVDEFTFYGPKLGKIIAVWIGVESGW</sequence>
<protein>
    <recommendedName>
        <fullName evidence="1">DUF7755 domain-containing protein</fullName>
    </recommendedName>
</protein>
<dbReference type="Proteomes" id="UP000594263">
    <property type="component" value="Unplaced"/>
</dbReference>
<accession>A0A7N0UHB4</accession>